<dbReference type="AlphaFoldDB" id="A0A9Q1H9K9"/>
<sequence>MEVSIILPVYNAEQWLDECLQSILQQTFSGRLEVSAFNDSSTDKSFDILLKWQPLLEERNISMIMGGHGDKSPKGVGFAKNQAVRQSSGTFLCFLDADDVMDPERVEAQLRVAVQHSDAIIGSQFRREPVDSTERFTRWCNTLSPAQLYTQTYTSHGPTVAMPTWFCSRSVLDRVGGFDESGKGTPEDLIFFLKHLQLGGKVIRVDQCLMMYRYHPQATTHSIHRDTIWKIRLQALEEDVISKWQQFTIWSAGKQGRKFYRSLKAENKKKVINFCDVDVKKIEKGIYIYEESEEVPKPRIPIVHFSEAKPPFIICVKLDLTGGGLEENLSSLNLKEGEDYFHFS</sequence>
<dbReference type="EMBL" id="JAIZAY010000008">
    <property type="protein sequence ID" value="KAJ8037528.1"/>
    <property type="molecule type" value="Genomic_DNA"/>
</dbReference>
<proteinExistence type="predicted"/>
<evidence type="ECO:0000313" key="2">
    <source>
        <dbReference type="EMBL" id="KAJ8037528.1"/>
    </source>
</evidence>
<keyword evidence="3" id="KW-1185">Reference proteome</keyword>
<dbReference type="Pfam" id="PF00535">
    <property type="entry name" value="Glycos_transf_2"/>
    <property type="match status" value="1"/>
</dbReference>
<feature type="domain" description="Glycosyltransferase 2-like" evidence="1">
    <location>
        <begin position="4"/>
        <end position="175"/>
    </location>
</feature>
<name>A0A9Q1H9K9_HOLLE</name>
<gene>
    <name evidence="2" type="ORF">HOLleu_18361</name>
</gene>
<evidence type="ECO:0000259" key="1">
    <source>
        <dbReference type="Pfam" id="PF00535"/>
    </source>
</evidence>
<dbReference type="SUPFAM" id="SSF53448">
    <property type="entry name" value="Nucleotide-diphospho-sugar transferases"/>
    <property type="match status" value="1"/>
</dbReference>
<dbReference type="PANTHER" id="PTHR22916">
    <property type="entry name" value="GLYCOSYLTRANSFERASE"/>
    <property type="match status" value="1"/>
</dbReference>
<reference evidence="2" key="1">
    <citation type="submission" date="2021-10" db="EMBL/GenBank/DDBJ databases">
        <title>Tropical sea cucumber genome reveals ecological adaptation and Cuvierian tubules defense mechanism.</title>
        <authorList>
            <person name="Chen T."/>
        </authorList>
    </citation>
    <scope>NUCLEOTIDE SEQUENCE</scope>
    <source>
        <strain evidence="2">Nanhai2018</strain>
        <tissue evidence="2">Muscle</tissue>
    </source>
</reference>
<dbReference type="InterPro" id="IPR001173">
    <property type="entry name" value="Glyco_trans_2-like"/>
</dbReference>
<dbReference type="Proteomes" id="UP001152320">
    <property type="component" value="Chromosome 8"/>
</dbReference>
<evidence type="ECO:0000313" key="3">
    <source>
        <dbReference type="Proteomes" id="UP001152320"/>
    </source>
</evidence>
<dbReference type="OrthoDB" id="206708at2759"/>
<organism evidence="2 3">
    <name type="scientific">Holothuria leucospilota</name>
    <name type="common">Black long sea cucumber</name>
    <name type="synonym">Mertensiothuria leucospilota</name>
    <dbReference type="NCBI Taxonomy" id="206669"/>
    <lineage>
        <taxon>Eukaryota</taxon>
        <taxon>Metazoa</taxon>
        <taxon>Echinodermata</taxon>
        <taxon>Eleutherozoa</taxon>
        <taxon>Echinozoa</taxon>
        <taxon>Holothuroidea</taxon>
        <taxon>Aspidochirotacea</taxon>
        <taxon>Aspidochirotida</taxon>
        <taxon>Holothuriidae</taxon>
        <taxon>Holothuria</taxon>
    </lineage>
</organism>
<protein>
    <submittedName>
        <fullName evidence="2">UDP-GlcNAc:betaGal beta-1,3-N-acetylglucosaminyltransferase-like protein 1</fullName>
    </submittedName>
</protein>
<dbReference type="Gene3D" id="3.90.550.10">
    <property type="entry name" value="Spore Coat Polysaccharide Biosynthesis Protein SpsA, Chain A"/>
    <property type="match status" value="1"/>
</dbReference>
<accession>A0A9Q1H9K9</accession>
<dbReference type="PANTHER" id="PTHR22916:SF3">
    <property type="entry name" value="UDP-GLCNAC:BETAGAL BETA-1,3-N-ACETYLGLUCOSAMINYLTRANSFERASE-LIKE PROTEIN 1"/>
    <property type="match status" value="1"/>
</dbReference>
<comment type="caution">
    <text evidence="2">The sequence shown here is derived from an EMBL/GenBank/DDBJ whole genome shotgun (WGS) entry which is preliminary data.</text>
</comment>
<dbReference type="InterPro" id="IPR029044">
    <property type="entry name" value="Nucleotide-diphossugar_trans"/>
</dbReference>
<dbReference type="GO" id="GO:0016758">
    <property type="term" value="F:hexosyltransferase activity"/>
    <property type="evidence" value="ECO:0007669"/>
    <property type="project" value="UniProtKB-ARBA"/>
</dbReference>